<keyword evidence="5 11" id="KW-0812">Transmembrane</keyword>
<evidence type="ECO:0000256" key="4">
    <source>
        <dbReference type="ARBA" id="ARBA00022496"/>
    </source>
</evidence>
<comment type="caution">
    <text evidence="13">The sequence shown here is derived from an EMBL/GenBank/DDBJ whole genome shotgun (WGS) entry which is preliminary data.</text>
</comment>
<dbReference type="InterPro" id="IPR037066">
    <property type="entry name" value="Plug_dom_sf"/>
</dbReference>
<evidence type="ECO:0000256" key="9">
    <source>
        <dbReference type="ARBA" id="ARBA00023136"/>
    </source>
</evidence>
<keyword evidence="10 11" id="KW-0998">Cell outer membrane</keyword>
<dbReference type="PANTHER" id="PTHR32552:SF68">
    <property type="entry name" value="FERRICHROME OUTER MEMBRANE TRANSPORTER_PHAGE RECEPTOR"/>
    <property type="match status" value="1"/>
</dbReference>
<dbReference type="EMBL" id="JADKYY010000011">
    <property type="protein sequence ID" value="MBF5027871.1"/>
    <property type="molecule type" value="Genomic_DNA"/>
</dbReference>
<keyword evidence="14" id="KW-1185">Reference proteome</keyword>
<protein>
    <submittedName>
        <fullName evidence="13">TonB-dependent receptor plug domain-containing protein</fullName>
    </submittedName>
</protein>
<evidence type="ECO:0000313" key="13">
    <source>
        <dbReference type="EMBL" id="MBF5027871.1"/>
    </source>
</evidence>
<keyword evidence="9 11" id="KW-0472">Membrane</keyword>
<evidence type="ECO:0000256" key="10">
    <source>
        <dbReference type="ARBA" id="ARBA00023237"/>
    </source>
</evidence>
<dbReference type="PROSITE" id="PS52016">
    <property type="entry name" value="TONB_DEPENDENT_REC_3"/>
    <property type="match status" value="1"/>
</dbReference>
<evidence type="ECO:0000256" key="2">
    <source>
        <dbReference type="ARBA" id="ARBA00022448"/>
    </source>
</evidence>
<dbReference type="PANTHER" id="PTHR32552">
    <property type="entry name" value="FERRICHROME IRON RECEPTOR-RELATED"/>
    <property type="match status" value="1"/>
</dbReference>
<evidence type="ECO:0000256" key="11">
    <source>
        <dbReference type="PROSITE-ProRule" id="PRU01360"/>
    </source>
</evidence>
<evidence type="ECO:0000256" key="7">
    <source>
        <dbReference type="ARBA" id="ARBA00023004"/>
    </source>
</evidence>
<evidence type="ECO:0000256" key="5">
    <source>
        <dbReference type="ARBA" id="ARBA00022692"/>
    </source>
</evidence>
<keyword evidence="3 11" id="KW-1134">Transmembrane beta strand</keyword>
<dbReference type="SUPFAM" id="SSF56935">
    <property type="entry name" value="Porins"/>
    <property type="match status" value="1"/>
</dbReference>
<name>A0A930YWY9_9FLAO</name>
<dbReference type="Gene3D" id="2.40.170.20">
    <property type="entry name" value="TonB-dependent receptor, beta-barrel domain"/>
    <property type="match status" value="1"/>
</dbReference>
<evidence type="ECO:0000256" key="6">
    <source>
        <dbReference type="ARBA" id="ARBA00022729"/>
    </source>
</evidence>
<dbReference type="AlphaFoldDB" id="A0A930YWY9"/>
<organism evidence="13 14">
    <name type="scientific">Planobacterium oryzisoli</name>
    <dbReference type="NCBI Taxonomy" id="2771435"/>
    <lineage>
        <taxon>Bacteria</taxon>
        <taxon>Pseudomonadati</taxon>
        <taxon>Bacteroidota</taxon>
        <taxon>Flavobacteriia</taxon>
        <taxon>Flavobacteriales</taxon>
        <taxon>Weeksellaceae</taxon>
        <taxon>Chryseobacterium group</taxon>
        <taxon>Chryseobacterium</taxon>
    </lineage>
</organism>
<dbReference type="Pfam" id="PF07715">
    <property type="entry name" value="Plug"/>
    <property type="match status" value="1"/>
</dbReference>
<keyword evidence="13" id="KW-0675">Receptor</keyword>
<dbReference type="InterPro" id="IPR036942">
    <property type="entry name" value="Beta-barrel_TonB_sf"/>
</dbReference>
<evidence type="ECO:0000256" key="3">
    <source>
        <dbReference type="ARBA" id="ARBA00022452"/>
    </source>
</evidence>
<keyword evidence="7" id="KW-0408">Iron</keyword>
<dbReference type="InterPro" id="IPR012910">
    <property type="entry name" value="Plug_dom"/>
</dbReference>
<feature type="domain" description="TonB-dependent receptor plug" evidence="12">
    <location>
        <begin position="49"/>
        <end position="147"/>
    </location>
</feature>
<keyword evidence="4" id="KW-0410">Iron transport</keyword>
<proteinExistence type="inferred from homology"/>
<dbReference type="Proteomes" id="UP000694480">
    <property type="component" value="Unassembled WGS sequence"/>
</dbReference>
<dbReference type="GO" id="GO:0015344">
    <property type="term" value="F:siderophore uptake transmembrane transporter activity"/>
    <property type="evidence" value="ECO:0007669"/>
    <property type="project" value="TreeGrafter"/>
</dbReference>
<dbReference type="GO" id="GO:0009279">
    <property type="term" value="C:cell outer membrane"/>
    <property type="evidence" value="ECO:0007669"/>
    <property type="project" value="UniProtKB-SubCell"/>
</dbReference>
<keyword evidence="8" id="KW-0406">Ion transport</keyword>
<comment type="subcellular location">
    <subcellularLocation>
        <location evidence="1 11">Cell outer membrane</location>
        <topology evidence="1 11">Multi-pass membrane protein</topology>
    </subcellularLocation>
</comment>
<dbReference type="RefSeq" id="WP_194739797.1">
    <property type="nucleotide sequence ID" value="NZ_JADKYY010000011.1"/>
</dbReference>
<sequence length="701" mass="79143">MKGFFISGLIAGPLVFSQVSGDSISMGEGRIEAIEFTRRLPVTKEVLNVSADLQDKNLGQDLPVLLKNQTSVVATSDAGNGIGYTSLRIRGVSPGSINVMLNGVPYNDSESQGTFFVNVPDLTSSAGQIVIQRGVGTSTNGVAAFGASVNILTKDPSPAPYVRGENSLGSFNTQKYALEIGSGTFFKKRFSVMGRFSKIQSDGYIERASSNLNSYNLTSMYKHNKTLVRLMVFGGKEKTYQAWNGVDRQTWEDNPRFNSAGAIYDDAWENIVDFYSNETDNYRQNHTHLTWKQLLSDQWNIETTLHHTRGKGYYENYKQDADYSKYNLTDYAGSSDFIRKKWLDNNFYGIVSNANASFSNVELQLGLVANQYSGWHYGRVNDVFVPEISEYEYYRNYSLKNEVSGYMKSIFHSDKFSWFGDLQVRTIDYSTRIDLEGDGEGGNINSYWTFFNPKFGVSYQLGIGRLYLSYAKAMREPNRDDLLSDPTTRAEKLHDFELGIEGRMNSSLIFAANVFHMFYKDQLVLSGAINDIGEFIRTNSGRSFRQGLEISSRFSLTEKWEFLANATFSRNINVDFKSEEQSEIADLGRTPIAFSPESMANLKVTYKPNHQFRFSLSNQYVGKQYLDNTGNDALTTDAYLLNDFMAGYEVELNKIGLEINVLLNNIFDQKYVNNGYVYDGEPYYFAQAGRNFLLGVAVNFK</sequence>
<evidence type="ECO:0000256" key="1">
    <source>
        <dbReference type="ARBA" id="ARBA00004571"/>
    </source>
</evidence>
<evidence type="ECO:0000256" key="8">
    <source>
        <dbReference type="ARBA" id="ARBA00023065"/>
    </source>
</evidence>
<evidence type="ECO:0000313" key="14">
    <source>
        <dbReference type="Proteomes" id="UP000694480"/>
    </source>
</evidence>
<comment type="similarity">
    <text evidence="11">Belongs to the TonB-dependent receptor family.</text>
</comment>
<gene>
    <name evidence="13" type="ORF">IC612_08690</name>
</gene>
<dbReference type="Gene3D" id="2.170.130.10">
    <property type="entry name" value="TonB-dependent receptor, plug domain"/>
    <property type="match status" value="1"/>
</dbReference>
<evidence type="ECO:0000259" key="12">
    <source>
        <dbReference type="Pfam" id="PF07715"/>
    </source>
</evidence>
<keyword evidence="2 11" id="KW-0813">Transport</keyword>
<accession>A0A930YWY9</accession>
<keyword evidence="6" id="KW-0732">Signal</keyword>
<reference evidence="13" key="1">
    <citation type="submission" date="2020-11" db="EMBL/GenBank/DDBJ databases">
        <title>Genome seq and assembly of Planobacterium sp.</title>
        <authorList>
            <person name="Chhetri G."/>
        </authorList>
    </citation>
    <scope>NUCLEOTIDE SEQUENCE</scope>
    <source>
        <strain evidence="13">GCR5</strain>
    </source>
</reference>
<dbReference type="InterPro" id="IPR039426">
    <property type="entry name" value="TonB-dep_rcpt-like"/>
</dbReference>